<evidence type="ECO:0000256" key="13">
    <source>
        <dbReference type="ARBA" id="ARBA00023170"/>
    </source>
</evidence>
<feature type="compositionally biased region" description="Basic and acidic residues" evidence="17">
    <location>
        <begin position="1118"/>
        <end position="1127"/>
    </location>
</feature>
<feature type="compositionally biased region" description="Basic and acidic residues" evidence="17">
    <location>
        <begin position="1322"/>
        <end position="1338"/>
    </location>
</feature>
<dbReference type="GO" id="GO:0007417">
    <property type="term" value="P:central nervous system development"/>
    <property type="evidence" value="ECO:0007669"/>
    <property type="project" value="UniProtKB-ARBA"/>
</dbReference>
<feature type="transmembrane region" description="Helical" evidence="18">
    <location>
        <begin position="864"/>
        <end position="886"/>
    </location>
</feature>
<organism evidence="22 23">
    <name type="scientific">Scophthalmus maximus</name>
    <name type="common">Turbot</name>
    <name type="synonym">Psetta maxima</name>
    <dbReference type="NCBI Taxonomy" id="52904"/>
    <lineage>
        <taxon>Eukaryota</taxon>
        <taxon>Metazoa</taxon>
        <taxon>Chordata</taxon>
        <taxon>Craniata</taxon>
        <taxon>Vertebrata</taxon>
        <taxon>Euteleostomi</taxon>
        <taxon>Actinopterygii</taxon>
        <taxon>Neopterygii</taxon>
        <taxon>Teleostei</taxon>
        <taxon>Neoteleostei</taxon>
        <taxon>Acanthomorphata</taxon>
        <taxon>Carangaria</taxon>
        <taxon>Pleuronectiformes</taxon>
        <taxon>Pleuronectoidei</taxon>
        <taxon>Scophthalmidae</taxon>
        <taxon>Scophthalmus</taxon>
    </lineage>
</organism>
<dbReference type="GO" id="GO:0022603">
    <property type="term" value="P:regulation of anatomical structure morphogenesis"/>
    <property type="evidence" value="ECO:0007669"/>
    <property type="project" value="UniProtKB-ARBA"/>
</dbReference>
<feature type="chain" id="PRO_5016144514" evidence="19">
    <location>
        <begin position="20"/>
        <end position="1430"/>
    </location>
</feature>
<feature type="compositionally biased region" description="Basic and acidic residues" evidence="17">
    <location>
        <begin position="1150"/>
        <end position="1161"/>
    </location>
</feature>
<evidence type="ECO:0000256" key="7">
    <source>
        <dbReference type="ARBA" id="ARBA00022737"/>
    </source>
</evidence>
<keyword evidence="13" id="KW-0675">Receptor</keyword>
<dbReference type="SMART" id="SM00409">
    <property type="entry name" value="IG"/>
    <property type="match status" value="5"/>
</dbReference>
<gene>
    <name evidence="22" type="ORF">SMAX5B_004211</name>
</gene>
<dbReference type="PANTHER" id="PTHR12231">
    <property type="entry name" value="CTX-RELATED TYPE I TRANSMEMBRANE PROTEIN"/>
    <property type="match status" value="1"/>
</dbReference>
<comment type="subcellular location">
    <subcellularLocation>
        <location evidence="1">Membrane</location>
        <topology evidence="1">Single-pass type I membrane protein</topology>
    </subcellularLocation>
</comment>
<keyword evidence="7" id="KW-0677">Repeat</keyword>
<feature type="compositionally biased region" description="Polar residues" evidence="17">
    <location>
        <begin position="1133"/>
        <end position="1149"/>
    </location>
</feature>
<accession>A0A2U9B8Z8</accession>
<feature type="compositionally biased region" description="Polar residues" evidence="17">
    <location>
        <begin position="1373"/>
        <end position="1398"/>
    </location>
</feature>
<dbReference type="FunFam" id="2.60.40.10:FF:000043">
    <property type="entry name" value="roundabout homolog 2 isoform X2"/>
    <property type="match status" value="1"/>
</dbReference>
<evidence type="ECO:0000256" key="9">
    <source>
        <dbReference type="ARBA" id="ARBA00022902"/>
    </source>
</evidence>
<keyword evidence="6 19" id="KW-0732">Signal</keyword>
<keyword evidence="10 18" id="KW-1133">Transmembrane helix</keyword>
<dbReference type="PROSITE" id="PS50835">
    <property type="entry name" value="IG_LIKE"/>
    <property type="match status" value="5"/>
</dbReference>
<evidence type="ECO:0000256" key="10">
    <source>
        <dbReference type="ARBA" id="ARBA00022989"/>
    </source>
</evidence>
<dbReference type="PRINTS" id="PR00014">
    <property type="entry name" value="FNTYPEIII"/>
</dbReference>
<dbReference type="STRING" id="52904.ENSSMAP00000030857"/>
<feature type="domain" description="Fibronectin type-III" evidence="21">
    <location>
        <begin position="643"/>
        <end position="740"/>
    </location>
</feature>
<dbReference type="EMBL" id="CP026246">
    <property type="protein sequence ID" value="AWP00320.1"/>
    <property type="molecule type" value="Genomic_DNA"/>
</dbReference>
<evidence type="ECO:0000256" key="3">
    <source>
        <dbReference type="ARBA" id="ARBA00022500"/>
    </source>
</evidence>
<dbReference type="FunFam" id="2.60.40.10:FF:000055">
    <property type="entry name" value="roundabout homolog 1 isoform X2"/>
    <property type="match status" value="1"/>
</dbReference>
<feature type="domain" description="Ig-like" evidence="20">
    <location>
        <begin position="131"/>
        <end position="218"/>
    </location>
</feature>
<dbReference type="InterPro" id="IPR051170">
    <property type="entry name" value="Neural/epithelial_adhesion"/>
</dbReference>
<dbReference type="CDD" id="cd00063">
    <property type="entry name" value="FN3"/>
    <property type="match status" value="3"/>
</dbReference>
<comment type="similarity">
    <text evidence="16">Belongs to the immunoglobulin superfamily. ROBO family.</text>
</comment>
<feature type="domain" description="Ig-like" evidence="20">
    <location>
        <begin position="223"/>
        <end position="310"/>
    </location>
</feature>
<dbReference type="Pfam" id="PF00041">
    <property type="entry name" value="fn3"/>
    <property type="match status" value="3"/>
</dbReference>
<evidence type="ECO:0000259" key="20">
    <source>
        <dbReference type="PROSITE" id="PS50835"/>
    </source>
</evidence>
<dbReference type="FunFam" id="2.60.40.10:FF:000026">
    <property type="entry name" value="roundabout homolog 2 isoform X1"/>
    <property type="match status" value="1"/>
</dbReference>
<feature type="domain" description="Ig-like" evidence="20">
    <location>
        <begin position="319"/>
        <end position="414"/>
    </location>
</feature>
<dbReference type="InterPro" id="IPR013106">
    <property type="entry name" value="Ig_V-set"/>
</dbReference>
<dbReference type="FunFam" id="2.60.40.10:FF:000008">
    <property type="entry name" value="roundabout homolog 2 isoform X2"/>
    <property type="match status" value="2"/>
</dbReference>
<keyword evidence="9" id="KW-0524">Neurogenesis</keyword>
<evidence type="ECO:0000256" key="16">
    <source>
        <dbReference type="ARBA" id="ARBA00061206"/>
    </source>
</evidence>
<dbReference type="GO" id="GO:0051239">
    <property type="term" value="P:regulation of multicellular organismal process"/>
    <property type="evidence" value="ECO:0007669"/>
    <property type="project" value="UniProtKB-ARBA"/>
</dbReference>
<dbReference type="CDD" id="cd07693">
    <property type="entry name" value="IgC_1_Robo"/>
    <property type="match status" value="1"/>
</dbReference>
<evidence type="ECO:0000256" key="5">
    <source>
        <dbReference type="ARBA" id="ARBA00022692"/>
    </source>
</evidence>
<dbReference type="InterPro" id="IPR013098">
    <property type="entry name" value="Ig_I-set"/>
</dbReference>
<evidence type="ECO:0000256" key="14">
    <source>
        <dbReference type="ARBA" id="ARBA00023180"/>
    </source>
</evidence>
<keyword evidence="23" id="KW-1185">Reference proteome</keyword>
<keyword evidence="3" id="KW-0145">Chemotaxis</keyword>
<keyword evidence="14" id="KW-0325">Glycoprotein</keyword>
<proteinExistence type="inferred from homology"/>
<dbReference type="FunFam" id="2.60.40.10:FF:000058">
    <property type="entry name" value="roundabout homolog 2 isoform X3"/>
    <property type="match status" value="1"/>
</dbReference>
<dbReference type="GO" id="GO:0016020">
    <property type="term" value="C:membrane"/>
    <property type="evidence" value="ECO:0007669"/>
    <property type="project" value="UniProtKB-SubCell"/>
</dbReference>
<dbReference type="InterPro" id="IPR013783">
    <property type="entry name" value="Ig-like_fold"/>
</dbReference>
<keyword evidence="2" id="KW-0217">Developmental protein</keyword>
<protein>
    <submittedName>
        <fullName evidence="22">Putative roundabout-like 2-like</fullName>
    </submittedName>
</protein>
<keyword evidence="8" id="KW-0221">Differentiation</keyword>
<evidence type="ECO:0000256" key="11">
    <source>
        <dbReference type="ARBA" id="ARBA00023136"/>
    </source>
</evidence>
<dbReference type="GO" id="GO:0006935">
    <property type="term" value="P:chemotaxis"/>
    <property type="evidence" value="ECO:0007669"/>
    <property type="project" value="UniProtKB-KW"/>
</dbReference>
<name>A0A2U9B8Z8_SCOMX</name>
<evidence type="ECO:0000256" key="18">
    <source>
        <dbReference type="SAM" id="Phobius"/>
    </source>
</evidence>
<dbReference type="FunFam" id="2.60.40.10:FF:000065">
    <property type="entry name" value="roundabout homolog 1 isoform X3"/>
    <property type="match status" value="1"/>
</dbReference>
<dbReference type="SMART" id="SM00408">
    <property type="entry name" value="IGc2"/>
    <property type="match status" value="5"/>
</dbReference>
<dbReference type="InterPro" id="IPR003599">
    <property type="entry name" value="Ig_sub"/>
</dbReference>
<dbReference type="InterPro" id="IPR036116">
    <property type="entry name" value="FN3_sf"/>
</dbReference>
<evidence type="ECO:0000256" key="2">
    <source>
        <dbReference type="ARBA" id="ARBA00022473"/>
    </source>
</evidence>
<feature type="region of interest" description="Disordered" evidence="17">
    <location>
        <begin position="1084"/>
        <end position="1193"/>
    </location>
</feature>
<evidence type="ECO:0000256" key="17">
    <source>
        <dbReference type="SAM" id="MobiDB-lite"/>
    </source>
</evidence>
<evidence type="ECO:0000313" key="23">
    <source>
        <dbReference type="Proteomes" id="UP000246464"/>
    </source>
</evidence>
<evidence type="ECO:0000256" key="6">
    <source>
        <dbReference type="ARBA" id="ARBA00022729"/>
    </source>
</evidence>
<reference evidence="22 23" key="1">
    <citation type="submission" date="2017-12" db="EMBL/GenBank/DDBJ databases">
        <title>Integrating genomic resources of turbot (Scophthalmus maximus) in depth evaluation of genetic and physical mapping variation across individuals.</title>
        <authorList>
            <person name="Martinez P."/>
        </authorList>
    </citation>
    <scope>NUCLEOTIDE SEQUENCE [LARGE SCALE GENOMIC DNA]</scope>
</reference>
<dbReference type="InterPro" id="IPR036179">
    <property type="entry name" value="Ig-like_dom_sf"/>
</dbReference>
<feature type="compositionally biased region" description="Low complexity" evidence="17">
    <location>
        <begin position="1170"/>
        <end position="1188"/>
    </location>
</feature>
<evidence type="ECO:0000259" key="21">
    <source>
        <dbReference type="PROSITE" id="PS50853"/>
    </source>
</evidence>
<keyword evidence="4" id="KW-0597">Phosphoprotein</keyword>
<dbReference type="Proteomes" id="UP000246464">
    <property type="component" value="Chromosome 4"/>
</dbReference>
<dbReference type="Pfam" id="PF13927">
    <property type="entry name" value="Ig_3"/>
    <property type="match status" value="2"/>
</dbReference>
<feature type="region of interest" description="Disordered" evidence="17">
    <location>
        <begin position="1280"/>
        <end position="1430"/>
    </location>
</feature>
<evidence type="ECO:0000256" key="12">
    <source>
        <dbReference type="ARBA" id="ARBA00023157"/>
    </source>
</evidence>
<evidence type="ECO:0000256" key="8">
    <source>
        <dbReference type="ARBA" id="ARBA00022782"/>
    </source>
</evidence>
<dbReference type="SMART" id="SM00406">
    <property type="entry name" value="IGv"/>
    <property type="match status" value="3"/>
</dbReference>
<dbReference type="InterPro" id="IPR003598">
    <property type="entry name" value="Ig_sub2"/>
</dbReference>
<dbReference type="InterPro" id="IPR003961">
    <property type="entry name" value="FN3_dom"/>
</dbReference>
<feature type="domain" description="Ig-like" evidence="20">
    <location>
        <begin position="423"/>
        <end position="503"/>
    </location>
</feature>
<feature type="region of interest" description="Disordered" evidence="17">
    <location>
        <begin position="1219"/>
        <end position="1239"/>
    </location>
</feature>
<evidence type="ECO:0000256" key="1">
    <source>
        <dbReference type="ARBA" id="ARBA00004479"/>
    </source>
</evidence>
<dbReference type="FunFam" id="2.60.40.10:FF:000053">
    <property type="entry name" value="Roundabout guidance receptor 1"/>
    <property type="match status" value="1"/>
</dbReference>
<dbReference type="InterPro" id="IPR007110">
    <property type="entry name" value="Ig-like_dom"/>
</dbReference>
<sequence length="1430" mass="156406">MGPLQSLFLCGLLYTQADGSRLRQEDFPPRIVEHPSDLIVSKGEPATLNCKAEGRPTPTVEWYKDGERVETDRDNPRSHRMLLPSGSLFFLRIVHGRRSKPDDGSYVCVARNYLGEAVSRNASLEVALLRDDFRQNPQDAVVAVGETASLECQAPRGHPEPTTFWRKDKARLDLKDDRVTVRGGKLTISNTKKSDTGTYVCVATNMVGERESEKAQLSVFERPVFVQRPVNQVVLVDESVEFRCQVHGDPPPTLRWKKEDVDIPRGRYDIRYEKEDFLLRIKKASASDQGTFTCLAENRVGKVEASAYLTIRARPVEAPQFVVRPRDQIVAQGRTATFPCETRGKPQPTVFWQREGSQDLLFPNQPTQDDSHVSVSVNGELTISSVQRSDAGYYICQALTVAGSIMAKAQLEVADALKDRPPPIIRQGPSNQTQALGGATLLRCQAFGEPEPTVSWRKNGASLLGKDPRFSLLDHGSLQIQSTRLSDSGLYTCVATSSSGETSWSAFLDVRDSSELVDFMSHNATALPGPPSKPEVTDVTKSSISLSWEPGPEAGSPVSSYVIEAFGQSVSNSWQTVADHVKTTEYTVKDLRPNTVYLFIIRAVNAQGLGNPSPMSEPVRTQDISPTAQGVDHRRVQKELGDVLVSMHNPVVLSSTSVQVTWTVENPSQFIQGYRVLYRQTSGLPSPGPWQIQDLKVASERDITLSGLKKGIVYEIKVRPYFNEFQGADSESMTARTMEESPSAPPQQVTVLTVGSHNSTSISVSWDPPPSDQQNGIIQEYKIWCLANETRFHVNKSVDATIRSVVVGGLQTGVQYRVEVAAGTSAGVGVKSKPQLIILGAELRDIMTGSEGNNSISDVVKQPAFIAGLGGACWIVLMGFSAWLYWRRKKRKGLSNYAVQSFTFTRAVTFQRDRGLIRNGSRPGLLKAGDQGLPWLADSWPSTSLPASRGLGSPKGGNNFGRGDVLPSAAVEKTGTMLSDGAIYSSIDFMGKAGYSSPARGTQPTPYATTQILQSNSFHELAVDRPDPRWKASLQAQQEMANLGYSLTERHPGSGTRKTEPVVFFLLFLCDAALLCAKVGKKKKVKGGTKTSKSNGTCWANMPLPQPPMHPLPGTEVDLDRYPEESHGGGSRYDSNSWAPPRSVQTYHHQSLDNEVKEERCPTPPLRGRSSSPAAAPFSPPSSSSLSSAHHEEMQSILQAHLDELTRAYQYEVAKQAWHMKSSPNVSKTPIPPMDFMSSTLGSDLGATLLSEEDEDEEERYAMVSKNLCGFEYIPGHSVENLDGSGKPPQLCRSDSPGTADRGAHGTHSLGHKRAPLTGLKPHTDKVGTLSRRRDTNTDAHTPAMKSLHSVGSRMHSSWAAAGSDPSEECMVTVSTLERQHMASWSGTTTSNRATLSRGSHKRPGTDLSHNGHPPTNSTEKREHCECLSP</sequence>
<dbReference type="SUPFAM" id="SSF49265">
    <property type="entry name" value="Fibronectin type III"/>
    <property type="match status" value="2"/>
</dbReference>
<feature type="signal peptide" evidence="19">
    <location>
        <begin position="1"/>
        <end position="19"/>
    </location>
</feature>
<keyword evidence="11 18" id="KW-0472">Membrane</keyword>
<evidence type="ECO:0000256" key="19">
    <source>
        <dbReference type="SAM" id="SignalP"/>
    </source>
</evidence>
<keyword evidence="12" id="KW-1015">Disulfide bond</keyword>
<feature type="domain" description="Fibronectin type-III" evidence="21">
    <location>
        <begin position="530"/>
        <end position="624"/>
    </location>
</feature>
<dbReference type="Pfam" id="PF07679">
    <property type="entry name" value="I-set"/>
    <property type="match status" value="3"/>
</dbReference>
<feature type="domain" description="Ig-like" evidence="20">
    <location>
        <begin position="29"/>
        <end position="125"/>
    </location>
</feature>
<dbReference type="SMART" id="SM00060">
    <property type="entry name" value="FN3"/>
    <property type="match status" value="3"/>
</dbReference>
<dbReference type="PROSITE" id="PS50853">
    <property type="entry name" value="FN3"/>
    <property type="match status" value="3"/>
</dbReference>
<keyword evidence="15" id="KW-0393">Immunoglobulin domain</keyword>
<evidence type="ECO:0000313" key="22">
    <source>
        <dbReference type="EMBL" id="AWP00320.1"/>
    </source>
</evidence>
<feature type="domain" description="Fibronectin type-III" evidence="21">
    <location>
        <begin position="745"/>
        <end position="842"/>
    </location>
</feature>
<evidence type="ECO:0000256" key="15">
    <source>
        <dbReference type="ARBA" id="ARBA00023319"/>
    </source>
</evidence>
<feature type="compositionally biased region" description="Basic and acidic residues" evidence="17">
    <location>
        <begin position="1419"/>
        <end position="1430"/>
    </location>
</feature>
<keyword evidence="5 18" id="KW-0812">Transmembrane</keyword>
<evidence type="ECO:0000256" key="4">
    <source>
        <dbReference type="ARBA" id="ARBA00022553"/>
    </source>
</evidence>
<dbReference type="Gene3D" id="2.60.40.10">
    <property type="entry name" value="Immunoglobulins"/>
    <property type="match status" value="8"/>
</dbReference>
<dbReference type="PANTHER" id="PTHR12231:SF242">
    <property type="entry name" value="ROUNDABOUT HOMOLOG 2"/>
    <property type="match status" value="1"/>
</dbReference>
<dbReference type="SUPFAM" id="SSF48726">
    <property type="entry name" value="Immunoglobulin"/>
    <property type="match status" value="5"/>
</dbReference>
<dbReference type="GO" id="GO:0030154">
    <property type="term" value="P:cell differentiation"/>
    <property type="evidence" value="ECO:0007669"/>
    <property type="project" value="UniProtKB-KW"/>
</dbReference>